<keyword evidence="1" id="KW-1133">Transmembrane helix</keyword>
<proteinExistence type="predicted"/>
<evidence type="ECO:0000313" key="2">
    <source>
        <dbReference type="EMBL" id="GAX85891.1"/>
    </source>
</evidence>
<name>A0A250XS23_9CHLO</name>
<keyword evidence="1" id="KW-0812">Transmembrane</keyword>
<keyword evidence="1" id="KW-0472">Membrane</keyword>
<evidence type="ECO:0000313" key="3">
    <source>
        <dbReference type="Proteomes" id="UP000232323"/>
    </source>
</evidence>
<dbReference type="EMBL" id="BEGY01000201">
    <property type="protein sequence ID" value="GAX85891.1"/>
    <property type="molecule type" value="Genomic_DNA"/>
</dbReference>
<dbReference type="STRING" id="1157962.A0A250XS23"/>
<feature type="transmembrane region" description="Helical" evidence="1">
    <location>
        <begin position="52"/>
        <end position="71"/>
    </location>
</feature>
<sequence length="121" mass="13761">MGGGHHDHGPIIPEPPYAKLLANKSELCPHDFHYSREIWYPHGGFYPDPKGWRGNLALAIGAAGILGYMTFQYSTQNERRLMAPKAWIPSLLWNPNCPDPVDFRGRKLDRKTGKPVQHEEE</sequence>
<keyword evidence="3" id="KW-1185">Reference proteome</keyword>
<dbReference type="OrthoDB" id="2100988at2759"/>
<dbReference type="PANTHER" id="PTHR34286">
    <property type="entry name" value="TRANSMEMBRANE PROTEIN"/>
    <property type="match status" value="1"/>
</dbReference>
<dbReference type="Proteomes" id="UP000232323">
    <property type="component" value="Unassembled WGS sequence"/>
</dbReference>
<protein>
    <submittedName>
        <fullName evidence="2">Uncharacterized protein</fullName>
    </submittedName>
</protein>
<reference evidence="2 3" key="1">
    <citation type="submission" date="2017-08" db="EMBL/GenBank/DDBJ databases">
        <title>Acidophilic green algal genome provides insights into adaptation to an acidic environment.</title>
        <authorList>
            <person name="Hirooka S."/>
            <person name="Hirose Y."/>
            <person name="Kanesaki Y."/>
            <person name="Higuchi S."/>
            <person name="Fujiwara T."/>
            <person name="Onuma R."/>
            <person name="Era A."/>
            <person name="Ohbayashi R."/>
            <person name="Uzuka A."/>
            <person name="Nozaki H."/>
            <person name="Yoshikawa H."/>
            <person name="Miyagishima S.Y."/>
        </authorList>
    </citation>
    <scope>NUCLEOTIDE SEQUENCE [LARGE SCALE GENOMIC DNA]</scope>
    <source>
        <strain evidence="2 3">NIES-2499</strain>
    </source>
</reference>
<organism evidence="2 3">
    <name type="scientific">Chlamydomonas eustigma</name>
    <dbReference type="NCBI Taxonomy" id="1157962"/>
    <lineage>
        <taxon>Eukaryota</taxon>
        <taxon>Viridiplantae</taxon>
        <taxon>Chlorophyta</taxon>
        <taxon>core chlorophytes</taxon>
        <taxon>Chlorophyceae</taxon>
        <taxon>CS clade</taxon>
        <taxon>Chlamydomonadales</taxon>
        <taxon>Chlamydomonadaceae</taxon>
        <taxon>Chlamydomonas</taxon>
    </lineage>
</organism>
<accession>A0A250XS23</accession>
<comment type="caution">
    <text evidence="2">The sequence shown here is derived from an EMBL/GenBank/DDBJ whole genome shotgun (WGS) entry which is preliminary data.</text>
</comment>
<gene>
    <name evidence="2" type="ORF">CEUSTIGMA_g13307.t1</name>
</gene>
<evidence type="ECO:0000256" key="1">
    <source>
        <dbReference type="SAM" id="Phobius"/>
    </source>
</evidence>
<dbReference type="PANTHER" id="PTHR34286:SF1">
    <property type="entry name" value="TRANSMEMBRANE PROTEIN"/>
    <property type="match status" value="1"/>
</dbReference>
<dbReference type="AlphaFoldDB" id="A0A250XS23"/>